<evidence type="ECO:0000256" key="1">
    <source>
        <dbReference type="ARBA" id="ARBA00022441"/>
    </source>
</evidence>
<gene>
    <name evidence="2" type="ORF">M9458_004597</name>
</gene>
<name>A0ABD0RVV7_CIRMR</name>
<dbReference type="Pfam" id="PF01344">
    <property type="entry name" value="Kelch_1"/>
    <property type="match status" value="1"/>
</dbReference>
<feature type="non-terminal residue" evidence="2">
    <location>
        <position position="1"/>
    </location>
</feature>
<organism evidence="2 3">
    <name type="scientific">Cirrhinus mrigala</name>
    <name type="common">Mrigala</name>
    <dbReference type="NCBI Taxonomy" id="683832"/>
    <lineage>
        <taxon>Eukaryota</taxon>
        <taxon>Metazoa</taxon>
        <taxon>Chordata</taxon>
        <taxon>Craniata</taxon>
        <taxon>Vertebrata</taxon>
        <taxon>Euteleostomi</taxon>
        <taxon>Actinopterygii</taxon>
        <taxon>Neopterygii</taxon>
        <taxon>Teleostei</taxon>
        <taxon>Ostariophysi</taxon>
        <taxon>Cypriniformes</taxon>
        <taxon>Cyprinidae</taxon>
        <taxon>Labeoninae</taxon>
        <taxon>Labeonini</taxon>
        <taxon>Cirrhinus</taxon>
    </lineage>
</organism>
<keyword evidence="1" id="KW-0880">Kelch repeat</keyword>
<comment type="caution">
    <text evidence="2">The sequence shown here is derived from an EMBL/GenBank/DDBJ whole genome shotgun (WGS) entry which is preliminary data.</text>
</comment>
<dbReference type="InterPro" id="IPR006652">
    <property type="entry name" value="Kelch_1"/>
</dbReference>
<keyword evidence="3" id="KW-1185">Reference proteome</keyword>
<dbReference type="SUPFAM" id="SSF117281">
    <property type="entry name" value="Kelch motif"/>
    <property type="match status" value="1"/>
</dbReference>
<dbReference type="AlphaFoldDB" id="A0ABD0RVV7"/>
<dbReference type="InterPro" id="IPR015915">
    <property type="entry name" value="Kelch-typ_b-propeller"/>
</dbReference>
<sequence length="55" mass="6041">IVVVGGCERMGGFNLPYTECYDPVTGEWTSLAKHPEYTKSEYAVCALRNDIIVSG</sequence>
<accession>A0ABD0RVV7</accession>
<protein>
    <submittedName>
        <fullName evidence="2">Uncharacterized protein</fullName>
    </submittedName>
</protein>
<proteinExistence type="predicted"/>
<dbReference type="Gene3D" id="2.120.10.80">
    <property type="entry name" value="Kelch-type beta propeller"/>
    <property type="match status" value="1"/>
</dbReference>
<dbReference type="Proteomes" id="UP001529510">
    <property type="component" value="Unassembled WGS sequence"/>
</dbReference>
<dbReference type="EMBL" id="JAMKFB020000002">
    <property type="protein sequence ID" value="KAL0201410.1"/>
    <property type="molecule type" value="Genomic_DNA"/>
</dbReference>
<reference evidence="2 3" key="1">
    <citation type="submission" date="2024-05" db="EMBL/GenBank/DDBJ databases">
        <title>Genome sequencing and assembly of Indian major carp, Cirrhinus mrigala (Hamilton, 1822).</title>
        <authorList>
            <person name="Mohindra V."/>
            <person name="Chowdhury L.M."/>
            <person name="Lal K."/>
            <person name="Jena J.K."/>
        </authorList>
    </citation>
    <scope>NUCLEOTIDE SEQUENCE [LARGE SCALE GENOMIC DNA]</scope>
    <source>
        <strain evidence="2">CM1030</strain>
        <tissue evidence="2">Blood</tissue>
    </source>
</reference>
<evidence type="ECO:0000313" key="3">
    <source>
        <dbReference type="Proteomes" id="UP001529510"/>
    </source>
</evidence>
<evidence type="ECO:0000313" key="2">
    <source>
        <dbReference type="EMBL" id="KAL0201410.1"/>
    </source>
</evidence>